<keyword evidence="4" id="KW-1185">Reference proteome</keyword>
<dbReference type="OrthoDB" id="5336600at2759"/>
<evidence type="ECO:0000256" key="1">
    <source>
        <dbReference type="ARBA" id="ARBA00006484"/>
    </source>
</evidence>
<evidence type="ECO:0000256" key="2">
    <source>
        <dbReference type="ARBA" id="ARBA00023002"/>
    </source>
</evidence>
<dbReference type="EMBL" id="KZ678131">
    <property type="protein sequence ID" value="PSN70981.1"/>
    <property type="molecule type" value="Genomic_DNA"/>
</dbReference>
<evidence type="ECO:0000313" key="4">
    <source>
        <dbReference type="Proteomes" id="UP000240883"/>
    </source>
</evidence>
<protein>
    <submittedName>
        <fullName evidence="3">NAD(P)-binding protein</fullName>
    </submittedName>
</protein>
<dbReference type="PANTHER" id="PTHR43669:SF3">
    <property type="entry name" value="ALCOHOL DEHYDROGENASE, PUTATIVE (AFU_ORTHOLOGUE AFUA_3G03445)-RELATED"/>
    <property type="match status" value="1"/>
</dbReference>
<dbReference type="PANTHER" id="PTHR43669">
    <property type="entry name" value="5-KETO-D-GLUCONATE 5-REDUCTASE"/>
    <property type="match status" value="1"/>
</dbReference>
<dbReference type="STRING" id="1448308.A0A2T2NZY0"/>
<dbReference type="Proteomes" id="UP000240883">
    <property type="component" value="Unassembled WGS sequence"/>
</dbReference>
<dbReference type="SUPFAM" id="SSF51735">
    <property type="entry name" value="NAD(P)-binding Rossmann-fold domains"/>
    <property type="match status" value="1"/>
</dbReference>
<evidence type="ECO:0000313" key="3">
    <source>
        <dbReference type="EMBL" id="PSN70981.1"/>
    </source>
</evidence>
<gene>
    <name evidence="3" type="ORF">BS50DRAFT_270756</name>
</gene>
<comment type="similarity">
    <text evidence="1">Belongs to the short-chain dehydrogenases/reductases (SDR) family.</text>
</comment>
<dbReference type="AlphaFoldDB" id="A0A2T2NZY0"/>
<sequence length="232" mass="24429">MSRTIAIFGAGPGIGNHVATTFAAHGFTHIILLSRNASRLISDASALSSAHPSAKVSTLAIDLSDLPSIPGVLSQLDALAPQLDVVFFNAARIKPSGTLEVPLAEIEEDFKVTNLALYVVAQHYVPKLQGLAGKGGSGAARPALLVTNSHLPWDPVPQLLSLSLVKAAQANMVKSFYRAFGGEEGGVKIGLVHVEGVVAPENKRLNPVTIAEETWSFYEGGEGLELFVKEEA</sequence>
<dbReference type="InterPro" id="IPR002347">
    <property type="entry name" value="SDR_fam"/>
</dbReference>
<name>A0A2T2NZY0_CORCC</name>
<keyword evidence="2" id="KW-0560">Oxidoreductase</keyword>
<dbReference type="Pfam" id="PF00106">
    <property type="entry name" value="adh_short"/>
    <property type="match status" value="1"/>
</dbReference>
<dbReference type="CDD" id="cd05233">
    <property type="entry name" value="SDR_c"/>
    <property type="match status" value="1"/>
</dbReference>
<dbReference type="GO" id="GO:0016491">
    <property type="term" value="F:oxidoreductase activity"/>
    <property type="evidence" value="ECO:0007669"/>
    <property type="project" value="UniProtKB-KW"/>
</dbReference>
<reference evidence="3 4" key="1">
    <citation type="journal article" date="2018" name="Front. Microbiol.">
        <title>Genome-Wide Analysis of Corynespora cassiicola Leaf Fall Disease Putative Effectors.</title>
        <authorList>
            <person name="Lopez D."/>
            <person name="Ribeiro S."/>
            <person name="Label P."/>
            <person name="Fumanal B."/>
            <person name="Venisse J.S."/>
            <person name="Kohler A."/>
            <person name="de Oliveira R.R."/>
            <person name="Labutti K."/>
            <person name="Lipzen A."/>
            <person name="Lail K."/>
            <person name="Bauer D."/>
            <person name="Ohm R.A."/>
            <person name="Barry K.W."/>
            <person name="Spatafora J."/>
            <person name="Grigoriev I.V."/>
            <person name="Martin F.M."/>
            <person name="Pujade-Renaud V."/>
        </authorList>
    </citation>
    <scope>NUCLEOTIDE SEQUENCE [LARGE SCALE GENOMIC DNA]</scope>
    <source>
        <strain evidence="3 4">Philippines</strain>
    </source>
</reference>
<accession>A0A2T2NZY0</accession>
<dbReference type="InterPro" id="IPR036291">
    <property type="entry name" value="NAD(P)-bd_dom_sf"/>
</dbReference>
<proteinExistence type="inferred from homology"/>
<organism evidence="3 4">
    <name type="scientific">Corynespora cassiicola Philippines</name>
    <dbReference type="NCBI Taxonomy" id="1448308"/>
    <lineage>
        <taxon>Eukaryota</taxon>
        <taxon>Fungi</taxon>
        <taxon>Dikarya</taxon>
        <taxon>Ascomycota</taxon>
        <taxon>Pezizomycotina</taxon>
        <taxon>Dothideomycetes</taxon>
        <taxon>Pleosporomycetidae</taxon>
        <taxon>Pleosporales</taxon>
        <taxon>Corynesporascaceae</taxon>
        <taxon>Corynespora</taxon>
    </lineage>
</organism>
<dbReference type="Gene3D" id="3.40.50.720">
    <property type="entry name" value="NAD(P)-binding Rossmann-like Domain"/>
    <property type="match status" value="1"/>
</dbReference>